<dbReference type="AlphaFoldDB" id="A0A5A8DCC9"/>
<comment type="function">
    <text evidence="13">Involved in the synthesis of the GDP-mannose and dolichol-phosphate-mannose required for a number of critical mannosyl transfer reactions.</text>
</comment>
<evidence type="ECO:0000256" key="10">
    <source>
        <dbReference type="PIRSR" id="PIRSR605002-1"/>
    </source>
</evidence>
<evidence type="ECO:0000313" key="20">
    <source>
        <dbReference type="Proteomes" id="UP000324907"/>
    </source>
</evidence>
<dbReference type="Gene3D" id="3.30.1240.20">
    <property type="match status" value="1"/>
</dbReference>
<dbReference type="InterPro" id="IPR006379">
    <property type="entry name" value="HAD-SF_hydro_IIB"/>
</dbReference>
<evidence type="ECO:0000313" key="18">
    <source>
        <dbReference type="Proteomes" id="UP000322899"/>
    </source>
</evidence>
<evidence type="ECO:0000256" key="9">
    <source>
        <dbReference type="ARBA" id="ARBA00023235"/>
    </source>
</evidence>
<feature type="binding site" evidence="12">
    <location>
        <position position="222"/>
    </location>
    <ligand>
        <name>Mg(2+)</name>
        <dbReference type="ChEBI" id="CHEBI:18420"/>
        <label>1</label>
    </ligand>
</feature>
<protein>
    <recommendedName>
        <fullName evidence="5 13">Phosphomannomutase</fullName>
        <ecNumber evidence="5 13">5.4.2.8</ecNumber>
    </recommendedName>
</protein>
<dbReference type="EMBL" id="VLTL01000160">
    <property type="protein sequence ID" value="KAA0158110.1"/>
    <property type="molecule type" value="Genomic_DNA"/>
</dbReference>
<keyword evidence="19" id="KW-1185">Reference proteome</keyword>
<evidence type="ECO:0000256" key="13">
    <source>
        <dbReference type="RuleBase" id="RU361118"/>
    </source>
</evidence>
<dbReference type="FunFam" id="3.30.1240.20:FF:000001">
    <property type="entry name" value="Phosphomannomutase"/>
    <property type="match status" value="1"/>
</dbReference>
<feature type="binding site" evidence="12">
    <location>
        <position position="234"/>
    </location>
    <ligand>
        <name>Mg(2+)</name>
        <dbReference type="ChEBI" id="CHEBI:18420"/>
        <label>1</label>
    </ligand>
</feature>
<evidence type="ECO:0000256" key="5">
    <source>
        <dbReference type="ARBA" id="ARBA00012730"/>
    </source>
</evidence>
<dbReference type="PANTHER" id="PTHR10466">
    <property type="entry name" value="PHOSPHOMANNOMUTASE"/>
    <property type="match status" value="1"/>
</dbReference>
<evidence type="ECO:0000256" key="12">
    <source>
        <dbReference type="PIRSR" id="PIRSR605002-3"/>
    </source>
</evidence>
<organism evidence="17 18">
    <name type="scientific">Cafeteria roenbergensis</name>
    <name type="common">Marine flagellate</name>
    <dbReference type="NCBI Taxonomy" id="33653"/>
    <lineage>
        <taxon>Eukaryota</taxon>
        <taxon>Sar</taxon>
        <taxon>Stramenopiles</taxon>
        <taxon>Bigyra</taxon>
        <taxon>Opalozoa</taxon>
        <taxon>Bicosoecida</taxon>
        <taxon>Cafeteriaceae</taxon>
        <taxon>Cafeteria</taxon>
    </lineage>
</organism>
<feature type="binding site" evidence="11">
    <location>
        <position position="154"/>
    </location>
    <ligand>
        <name>alpha-D-mannose 1-phosphate</name>
        <dbReference type="ChEBI" id="CHEBI:58409"/>
    </ligand>
</feature>
<dbReference type="Proteomes" id="UP000322899">
    <property type="component" value="Unassembled WGS sequence"/>
</dbReference>
<dbReference type="InterPro" id="IPR023214">
    <property type="entry name" value="HAD_sf"/>
</dbReference>
<dbReference type="EC" id="5.4.2.8" evidence="5 13"/>
<evidence type="ECO:0000256" key="8">
    <source>
        <dbReference type="ARBA" id="ARBA00022842"/>
    </source>
</evidence>
<feature type="binding site" evidence="11">
    <location>
        <position position="147"/>
    </location>
    <ligand>
        <name>alpha-D-mannose 1-phosphate</name>
        <dbReference type="ChEBI" id="CHEBI:58409"/>
    </ligand>
</feature>
<dbReference type="UniPathway" id="UPA00126">
    <property type="reaction ID" value="UER00424"/>
</dbReference>
<evidence type="ECO:0000256" key="4">
    <source>
        <dbReference type="ARBA" id="ARBA00011738"/>
    </source>
</evidence>
<dbReference type="EMBL" id="VLTM01000037">
    <property type="protein sequence ID" value="KAA0161259.1"/>
    <property type="molecule type" value="Genomic_DNA"/>
</dbReference>
<dbReference type="SFLD" id="SFLDG01140">
    <property type="entry name" value="C2.B:_Phosphomannomutase_and_P"/>
    <property type="match status" value="1"/>
</dbReference>
<dbReference type="SFLD" id="SFLDF00445">
    <property type="entry name" value="alpha-phosphomannomutase"/>
    <property type="match status" value="1"/>
</dbReference>
<dbReference type="GO" id="GO:0005829">
    <property type="term" value="C:cytosol"/>
    <property type="evidence" value="ECO:0007669"/>
    <property type="project" value="TreeGrafter"/>
</dbReference>
<dbReference type="GO" id="GO:0009298">
    <property type="term" value="P:GDP-mannose biosynthetic process"/>
    <property type="evidence" value="ECO:0007669"/>
    <property type="project" value="UniProtKB-UniPathway"/>
</dbReference>
<keyword evidence="7 12" id="KW-0479">Metal-binding</keyword>
<evidence type="ECO:0000256" key="6">
    <source>
        <dbReference type="ARBA" id="ARBA00022490"/>
    </source>
</evidence>
<feature type="binding site" evidence="11">
    <location>
        <position position="192"/>
    </location>
    <ligand>
        <name>alpha-D-mannose 1-phosphate</name>
        <dbReference type="ChEBI" id="CHEBI:58409"/>
    </ligand>
</feature>
<dbReference type="Proteomes" id="UP000325113">
    <property type="component" value="Unassembled WGS sequence"/>
</dbReference>
<dbReference type="NCBIfam" id="TIGR01484">
    <property type="entry name" value="HAD-SF-IIB"/>
    <property type="match status" value="1"/>
</dbReference>
<comment type="pathway">
    <text evidence="2 13">Nucleotide-sugar biosynthesis; GDP-alpha-D-mannose biosynthesis; alpha-D-mannose 1-phosphate from D-fructose 6-phosphate: step 2/2.</text>
</comment>
<comment type="similarity">
    <text evidence="3 13">Belongs to the eukaryotic PMM family.</text>
</comment>
<dbReference type="GO" id="GO:0006487">
    <property type="term" value="P:protein N-linked glycosylation"/>
    <property type="evidence" value="ECO:0007669"/>
    <property type="project" value="TreeGrafter"/>
</dbReference>
<dbReference type="SFLD" id="SFLDS00003">
    <property type="entry name" value="Haloacid_Dehalogenase"/>
    <property type="match status" value="1"/>
</dbReference>
<feature type="active site" description="Nucleophile" evidence="10">
    <location>
        <position position="24"/>
    </location>
</feature>
<feature type="binding site" evidence="11">
    <location>
        <position position="194"/>
    </location>
    <ligand>
        <name>alpha-D-mannose 1-phosphate</name>
        <dbReference type="ChEBI" id="CHEBI:58409"/>
    </ligand>
</feature>
<evidence type="ECO:0000256" key="1">
    <source>
        <dbReference type="ARBA" id="ARBA00004496"/>
    </source>
</evidence>
<dbReference type="SUPFAM" id="SSF56784">
    <property type="entry name" value="HAD-like"/>
    <property type="match status" value="1"/>
</dbReference>
<dbReference type="EMBL" id="VLTN01000018">
    <property type="protein sequence ID" value="KAA0153056.1"/>
    <property type="molecule type" value="Genomic_DNA"/>
</dbReference>
<dbReference type="OrthoDB" id="10264771at2759"/>
<comment type="cofactor">
    <cofactor evidence="12">
        <name>Mg(2+)</name>
        <dbReference type="ChEBI" id="CHEBI:18420"/>
    </cofactor>
</comment>
<evidence type="ECO:0000256" key="7">
    <source>
        <dbReference type="ARBA" id="ARBA00022723"/>
    </source>
</evidence>
<dbReference type="InterPro" id="IPR043169">
    <property type="entry name" value="PMM_cap"/>
</dbReference>
<evidence type="ECO:0000256" key="2">
    <source>
        <dbReference type="ARBA" id="ARBA00004699"/>
    </source>
</evidence>
<dbReference type="PANTHER" id="PTHR10466:SF0">
    <property type="entry name" value="PHOSPHOMANNOMUTASE"/>
    <property type="match status" value="1"/>
</dbReference>
<comment type="caution">
    <text evidence="17">The sequence shown here is derived from an EMBL/GenBank/DDBJ whole genome shotgun (WGS) entry which is preliminary data.</text>
</comment>
<evidence type="ECO:0000313" key="14">
    <source>
        <dbReference type="EMBL" id="KAA0153056.1"/>
    </source>
</evidence>
<dbReference type="Proteomes" id="UP000324907">
    <property type="component" value="Unassembled WGS sequence"/>
</dbReference>
<evidence type="ECO:0000313" key="15">
    <source>
        <dbReference type="EMBL" id="KAA0158110.1"/>
    </source>
</evidence>
<evidence type="ECO:0000256" key="3">
    <source>
        <dbReference type="ARBA" id="ARBA00009736"/>
    </source>
</evidence>
<keyword evidence="6 13" id="KW-0963">Cytoplasm</keyword>
<comment type="catalytic activity">
    <reaction evidence="13">
        <text>alpha-D-mannose 1-phosphate = D-mannose 6-phosphate</text>
        <dbReference type="Rhea" id="RHEA:11140"/>
        <dbReference type="ChEBI" id="CHEBI:58409"/>
        <dbReference type="ChEBI" id="CHEBI:58735"/>
        <dbReference type="EC" id="5.4.2.8"/>
    </reaction>
</comment>
<gene>
    <name evidence="17" type="ORF">FNF27_07983</name>
    <name evidence="15" type="ORF">FNF28_06410</name>
    <name evidence="14" type="ORF">FNF29_03575</name>
    <name evidence="16" type="ORF">FNF31_03872</name>
</gene>
<evidence type="ECO:0000313" key="16">
    <source>
        <dbReference type="EMBL" id="KAA0161259.1"/>
    </source>
</evidence>
<comment type="subcellular location">
    <subcellularLocation>
        <location evidence="1 13">Cytoplasm</location>
    </subcellularLocation>
</comment>
<dbReference type="Proteomes" id="UP000323011">
    <property type="component" value="Unassembled WGS sequence"/>
</dbReference>
<comment type="subunit">
    <text evidence="4 13">Homodimer.</text>
</comment>
<dbReference type="InterPro" id="IPR036412">
    <property type="entry name" value="HAD-like_sf"/>
</dbReference>
<accession>A0A5A8DCC9</accession>
<dbReference type="GO" id="GO:0004615">
    <property type="term" value="F:phosphomannomutase activity"/>
    <property type="evidence" value="ECO:0007669"/>
    <property type="project" value="UniProtKB-EC"/>
</dbReference>
<proteinExistence type="inferred from homology"/>
<dbReference type="EMBL" id="VLTO01000115">
    <property type="protein sequence ID" value="KAA0163076.1"/>
    <property type="molecule type" value="Genomic_DNA"/>
</dbReference>
<dbReference type="GO" id="GO:0006013">
    <property type="term" value="P:mannose metabolic process"/>
    <property type="evidence" value="ECO:0007669"/>
    <property type="project" value="TreeGrafter"/>
</dbReference>
<feature type="binding site" evidence="11">
    <location>
        <position position="33"/>
    </location>
    <ligand>
        <name>alpha-D-mannose 1-phosphate</name>
        <dbReference type="ChEBI" id="CHEBI:58409"/>
    </ligand>
</feature>
<feature type="binding site" evidence="12">
    <location>
        <position position="24"/>
    </location>
    <ligand>
        <name>Mg(2+)</name>
        <dbReference type="ChEBI" id="CHEBI:18420"/>
        <label>1</label>
    </ligand>
</feature>
<keyword evidence="9 13" id="KW-0413">Isomerase</keyword>
<dbReference type="Gene3D" id="3.40.50.1000">
    <property type="entry name" value="HAD superfamily/HAD-like"/>
    <property type="match status" value="1"/>
</dbReference>
<evidence type="ECO:0000256" key="11">
    <source>
        <dbReference type="PIRSR" id="PIRSR605002-2"/>
    </source>
</evidence>
<dbReference type="SFLD" id="SFLDG01143">
    <property type="entry name" value="C2.B.3:_Phosphomannomutase_Lik"/>
    <property type="match status" value="1"/>
</dbReference>
<name>A0A5A8DCC9_CAFRO</name>
<reference evidence="18 19" key="1">
    <citation type="submission" date="2019-07" db="EMBL/GenBank/DDBJ databases">
        <title>Genomes of Cafeteria roenbergensis.</title>
        <authorList>
            <person name="Fischer M.G."/>
            <person name="Hackl T."/>
            <person name="Roman M."/>
        </authorList>
    </citation>
    <scope>NUCLEOTIDE SEQUENCE [LARGE SCALE GENOMIC DNA]</scope>
    <source>
        <strain evidence="14 19">BVI</strain>
        <strain evidence="16 21">Cflag</strain>
        <strain evidence="17 18">E4-10P</strain>
        <strain evidence="15 20">RCC970-E3</strain>
    </source>
</reference>
<dbReference type="OMA" id="ISHRVYT"/>
<feature type="active site" description="Proton donor/acceptor" evidence="10">
    <location>
        <position position="26"/>
    </location>
</feature>
<evidence type="ECO:0000313" key="19">
    <source>
        <dbReference type="Proteomes" id="UP000323011"/>
    </source>
</evidence>
<dbReference type="InterPro" id="IPR005002">
    <property type="entry name" value="PMM"/>
</dbReference>
<feature type="binding site" evidence="12">
    <location>
        <position position="26"/>
    </location>
    <ligand>
        <name>Mg(2+)</name>
        <dbReference type="ChEBI" id="CHEBI:18420"/>
        <label>1</label>
    </ligand>
</feature>
<feature type="binding site" evidence="11">
    <location>
        <position position="136"/>
    </location>
    <ligand>
        <name>alpha-D-mannose 1-phosphate</name>
        <dbReference type="ChEBI" id="CHEBI:58409"/>
    </ligand>
</feature>
<sequence>MAAAAAAAAASTARAARKTIVLFDVDGTLTPARKAATPEVLAFLKKLRGHVFTGMVGGSDLAKQREQLGEDVVDMFDFVFPENGLRAFRQGELLAEASFKDHLGEENLKRLVNFILSYLATKVDCPVKRGTFIEFRKGMLNVSPIGRDCSHDERNDFEAWDKETGCRKAMVEALRAEFPDLGLTYSIGGQISFDVFPEGWDKTYCLRFLPEAEFETVHFFGDKTFPGGNDHEIFEHERVAGHTVSGPADTMAQCAAIFPECA</sequence>
<dbReference type="CDD" id="cd02585">
    <property type="entry name" value="HAD_PMM"/>
    <property type="match status" value="1"/>
</dbReference>
<evidence type="ECO:0000313" key="17">
    <source>
        <dbReference type="EMBL" id="KAA0163076.1"/>
    </source>
</evidence>
<evidence type="ECO:0000313" key="21">
    <source>
        <dbReference type="Proteomes" id="UP000325113"/>
    </source>
</evidence>
<dbReference type="Pfam" id="PF03332">
    <property type="entry name" value="PMM"/>
    <property type="match status" value="1"/>
</dbReference>
<keyword evidence="8 12" id="KW-0460">Magnesium</keyword>
<dbReference type="GO" id="GO:0046872">
    <property type="term" value="F:metal ion binding"/>
    <property type="evidence" value="ECO:0007669"/>
    <property type="project" value="UniProtKB-KW"/>
</dbReference>